<evidence type="ECO:0000313" key="4">
    <source>
        <dbReference type="Proteomes" id="UP000747110"/>
    </source>
</evidence>
<proteinExistence type="predicted"/>
<dbReference type="InterPro" id="IPR038765">
    <property type="entry name" value="Papain-like_cys_pep_sf"/>
</dbReference>
<dbReference type="EMBL" id="BNCP01000047">
    <property type="protein sequence ID" value="GIL88945.1"/>
    <property type="molecule type" value="Genomic_DNA"/>
</dbReference>
<sequence length="136" mass="14973">MEARDKDLRHVDFDLDLDLAPYMAPDVDALGGTRYQLTGVIEQRHEYLSTSYYTACVRGPKGEWRAMNNTLLHEVAVEEVRRRQPYILFYSRGGAKLPSQPDVPGGTDGATCQQGSNHPTDRTGGANANDAATTVC</sequence>
<comment type="caution">
    <text evidence="3">The sequence shown here is derived from an EMBL/GenBank/DDBJ whole genome shotgun (WGS) entry which is preliminary data.</text>
</comment>
<feature type="domain" description="USP" evidence="2">
    <location>
        <begin position="1"/>
        <end position="93"/>
    </location>
</feature>
<protein>
    <recommendedName>
        <fullName evidence="2">USP domain-containing protein</fullName>
    </recommendedName>
</protein>
<evidence type="ECO:0000313" key="3">
    <source>
        <dbReference type="EMBL" id="GIL88945.1"/>
    </source>
</evidence>
<dbReference type="Proteomes" id="UP000747110">
    <property type="component" value="Unassembled WGS sequence"/>
</dbReference>
<feature type="region of interest" description="Disordered" evidence="1">
    <location>
        <begin position="97"/>
        <end position="136"/>
    </location>
</feature>
<dbReference type="PROSITE" id="PS50235">
    <property type="entry name" value="USP_3"/>
    <property type="match status" value="1"/>
</dbReference>
<accession>A0A8J4CU16</accession>
<dbReference type="OrthoDB" id="2020758at2759"/>
<reference evidence="3" key="1">
    <citation type="journal article" date="2021" name="Proc. Natl. Acad. Sci. U.S.A.">
        <title>Three genomes in the algal genus Volvox reveal the fate of a haploid sex-determining region after a transition to homothallism.</title>
        <authorList>
            <person name="Yamamoto K."/>
            <person name="Hamaji T."/>
            <person name="Kawai-Toyooka H."/>
            <person name="Matsuzaki R."/>
            <person name="Takahashi F."/>
            <person name="Nishimura Y."/>
            <person name="Kawachi M."/>
            <person name="Noguchi H."/>
            <person name="Minakuchi Y."/>
            <person name="Umen J.G."/>
            <person name="Toyoda A."/>
            <person name="Nozaki H."/>
        </authorList>
    </citation>
    <scope>NUCLEOTIDE SEQUENCE</scope>
    <source>
        <strain evidence="3">NIES-3786</strain>
    </source>
</reference>
<dbReference type="InterPro" id="IPR028889">
    <property type="entry name" value="USP"/>
</dbReference>
<dbReference type="GO" id="GO:0016579">
    <property type="term" value="P:protein deubiquitination"/>
    <property type="evidence" value="ECO:0007669"/>
    <property type="project" value="InterPro"/>
</dbReference>
<keyword evidence="4" id="KW-1185">Reference proteome</keyword>
<organism evidence="3 4">
    <name type="scientific">Volvox reticuliferus</name>
    <dbReference type="NCBI Taxonomy" id="1737510"/>
    <lineage>
        <taxon>Eukaryota</taxon>
        <taxon>Viridiplantae</taxon>
        <taxon>Chlorophyta</taxon>
        <taxon>core chlorophytes</taxon>
        <taxon>Chlorophyceae</taxon>
        <taxon>CS clade</taxon>
        <taxon>Chlamydomonadales</taxon>
        <taxon>Volvocaceae</taxon>
        <taxon>Volvox</taxon>
    </lineage>
</organism>
<dbReference type="Pfam" id="PF00443">
    <property type="entry name" value="UCH"/>
    <property type="match status" value="1"/>
</dbReference>
<feature type="compositionally biased region" description="Low complexity" evidence="1">
    <location>
        <begin position="123"/>
        <end position="136"/>
    </location>
</feature>
<dbReference type="InterPro" id="IPR001394">
    <property type="entry name" value="Peptidase_C19_UCH"/>
</dbReference>
<evidence type="ECO:0000259" key="2">
    <source>
        <dbReference type="PROSITE" id="PS50235"/>
    </source>
</evidence>
<evidence type="ECO:0000256" key="1">
    <source>
        <dbReference type="SAM" id="MobiDB-lite"/>
    </source>
</evidence>
<dbReference type="SUPFAM" id="SSF54001">
    <property type="entry name" value="Cysteine proteinases"/>
    <property type="match status" value="1"/>
</dbReference>
<dbReference type="GO" id="GO:0004843">
    <property type="term" value="F:cysteine-type deubiquitinase activity"/>
    <property type="evidence" value="ECO:0007669"/>
    <property type="project" value="InterPro"/>
</dbReference>
<dbReference type="Gene3D" id="3.90.70.10">
    <property type="entry name" value="Cysteine proteinases"/>
    <property type="match status" value="1"/>
</dbReference>
<name>A0A8J4CU16_9CHLO</name>
<gene>
    <name evidence="3" type="ORF">Vretifemale_16861</name>
</gene>
<dbReference type="AlphaFoldDB" id="A0A8J4CU16"/>